<comment type="caution">
    <text evidence="9">The sequence shown here is derived from an EMBL/GenBank/DDBJ whole genome shotgun (WGS) entry which is preliminary data.</text>
</comment>
<comment type="catalytic activity">
    <reaction evidence="6">
        <text>a thymidine in DNA + NAD(+) = an N-(ADP-alpha-D-ribosyl)-thymidine in DNA + nicotinamide + H(+)</text>
        <dbReference type="Rhea" id="RHEA:71651"/>
        <dbReference type="Rhea" id="RHEA-COMP:13556"/>
        <dbReference type="Rhea" id="RHEA-COMP:18051"/>
        <dbReference type="ChEBI" id="CHEBI:15378"/>
        <dbReference type="ChEBI" id="CHEBI:17154"/>
        <dbReference type="ChEBI" id="CHEBI:57540"/>
        <dbReference type="ChEBI" id="CHEBI:137386"/>
        <dbReference type="ChEBI" id="CHEBI:191199"/>
    </reaction>
</comment>
<keyword evidence="1 6" id="KW-1277">Toxin-antitoxin system</keyword>
<dbReference type="AlphaFoldDB" id="A0A3M8LBE3"/>
<accession>A0A3M8LBE3</accession>
<reference evidence="9 10" key="1">
    <citation type="submission" date="2018-11" db="EMBL/GenBank/DDBJ databases">
        <title>Cryobacterium sp. nov., isolated from rhizosphere soil of lettuce.</title>
        <authorList>
            <person name="Wang Y."/>
        </authorList>
    </citation>
    <scope>NUCLEOTIDE SEQUENCE [LARGE SCALE GENOMIC DNA]</scope>
    <source>
        <strain evidence="9 10">NEAU-85</strain>
    </source>
</reference>
<dbReference type="GO" id="GO:0003677">
    <property type="term" value="F:DNA binding"/>
    <property type="evidence" value="ECO:0007669"/>
    <property type="project" value="UniProtKB-UniRule"/>
</dbReference>
<evidence type="ECO:0000313" key="9">
    <source>
        <dbReference type="EMBL" id="RNE62269.1"/>
    </source>
</evidence>
<feature type="binding site" evidence="6">
    <location>
        <position position="151"/>
    </location>
    <ligand>
        <name>NAD(+)</name>
        <dbReference type="ChEBI" id="CHEBI:57540"/>
    </ligand>
</feature>
<name>A0A3M8LBE3_9MICO</name>
<comment type="similarity">
    <text evidence="6">Belongs to the DarT ADP-ribosyltransferase family.</text>
</comment>
<evidence type="ECO:0000256" key="2">
    <source>
        <dbReference type="ARBA" id="ARBA00022676"/>
    </source>
</evidence>
<feature type="domain" description="DarT" evidence="8">
    <location>
        <begin position="130"/>
        <end position="327"/>
    </location>
</feature>
<sequence>MPRQRPRTRSPCPAGSASSRGWRVAPAQRGRADAGASPWHPLSGNPRNVDPALSAHGPAANAGKVHRLSDECIHGFEDGLCAICFPKPAPEVPAKPAAVRRAPASRTSGRATPSRTAGASRGKPIQVGTQRLYHVTHIKNLPAILSDGALLADAGAQSAHPSVDVSSAAGRETRRSVDVAGRPVAGFVPFFLSPHARVWDSLRSREPDPRLAGDAGHYAPAEFVILVTGAAAALATGESAVADRDAALPLTRFGTGRDGSERMLHSLLADAEGEALLDAEFLVADAFPISSVALIGVSDEKVRDVVKRHLAEAGTNTKVAVYPPWFRKADEPLA</sequence>
<proteinExistence type="inferred from homology"/>
<dbReference type="EMBL" id="RDSR01000012">
    <property type="protein sequence ID" value="RNE62269.1"/>
    <property type="molecule type" value="Genomic_DNA"/>
</dbReference>
<feature type="active site" description="Proton acceptor" evidence="6">
    <location>
        <position position="174"/>
    </location>
</feature>
<protein>
    <submittedName>
        <fullName evidence="9">DUF4433 domain-containing protein</fullName>
    </submittedName>
</protein>
<evidence type="ECO:0000256" key="1">
    <source>
        <dbReference type="ARBA" id="ARBA00022649"/>
    </source>
</evidence>
<dbReference type="GO" id="GO:0016779">
    <property type="term" value="F:nucleotidyltransferase activity"/>
    <property type="evidence" value="ECO:0007669"/>
    <property type="project" value="UniProtKB-UniRule"/>
</dbReference>
<feature type="region of interest" description="Disordered" evidence="7">
    <location>
        <begin position="1"/>
        <end position="56"/>
    </location>
</feature>
<feature type="binding site" evidence="6">
    <location>
        <position position="174"/>
    </location>
    <ligand>
        <name>NAD(+)</name>
        <dbReference type="ChEBI" id="CHEBI:57540"/>
    </ligand>
</feature>
<evidence type="ECO:0000256" key="4">
    <source>
        <dbReference type="ARBA" id="ARBA00022695"/>
    </source>
</evidence>
<organism evidence="9 10">
    <name type="scientific">Cryobacterium tepidiphilum</name>
    <dbReference type="NCBI Taxonomy" id="2486026"/>
    <lineage>
        <taxon>Bacteria</taxon>
        <taxon>Bacillati</taxon>
        <taxon>Actinomycetota</taxon>
        <taxon>Actinomycetes</taxon>
        <taxon>Micrococcales</taxon>
        <taxon>Microbacteriaceae</taxon>
        <taxon>Cryobacterium</taxon>
    </lineage>
</organism>
<dbReference type="PROSITE" id="PS52018">
    <property type="entry name" value="DART"/>
    <property type="match status" value="1"/>
</dbReference>
<keyword evidence="10" id="KW-1185">Reference proteome</keyword>
<feature type="region of interest" description="Disordered" evidence="7">
    <location>
        <begin position="95"/>
        <end position="122"/>
    </location>
</feature>
<dbReference type="GO" id="GO:0016757">
    <property type="term" value="F:glycosyltransferase activity"/>
    <property type="evidence" value="ECO:0007669"/>
    <property type="project" value="UniProtKB-UniRule"/>
</dbReference>
<evidence type="ECO:0000256" key="6">
    <source>
        <dbReference type="PROSITE-ProRule" id="PRU01362"/>
    </source>
</evidence>
<feature type="binding site" evidence="6">
    <location>
        <begin position="134"/>
        <end position="136"/>
    </location>
    <ligand>
        <name>NAD(+)</name>
        <dbReference type="ChEBI" id="CHEBI:57540"/>
    </ligand>
</feature>
<keyword evidence="5 6" id="KW-0238">DNA-binding</keyword>
<comment type="caution">
    <text evidence="6">Lacks conserved residue(s) required for the propagation of feature annotation.</text>
</comment>
<evidence type="ECO:0000259" key="8">
    <source>
        <dbReference type="PROSITE" id="PS52018"/>
    </source>
</evidence>
<keyword evidence="4 6" id="KW-0548">Nucleotidyltransferase</keyword>
<feature type="compositionally biased region" description="Low complexity" evidence="7">
    <location>
        <begin position="95"/>
        <end position="104"/>
    </location>
</feature>
<keyword evidence="3 6" id="KW-0808">Transferase</keyword>
<dbReference type="InterPro" id="IPR029494">
    <property type="entry name" value="DarT"/>
</dbReference>
<evidence type="ECO:0000256" key="3">
    <source>
        <dbReference type="ARBA" id="ARBA00022679"/>
    </source>
</evidence>
<dbReference type="Proteomes" id="UP000279859">
    <property type="component" value="Unassembled WGS sequence"/>
</dbReference>
<evidence type="ECO:0000256" key="5">
    <source>
        <dbReference type="ARBA" id="ARBA00023125"/>
    </source>
</evidence>
<dbReference type="Pfam" id="PF14487">
    <property type="entry name" value="DarT"/>
    <property type="match status" value="1"/>
</dbReference>
<evidence type="ECO:0000256" key="7">
    <source>
        <dbReference type="SAM" id="MobiDB-lite"/>
    </source>
</evidence>
<feature type="active site" evidence="6">
    <location>
        <position position="280"/>
    </location>
</feature>
<gene>
    <name evidence="9" type="ORF">EEJ31_08570</name>
</gene>
<feature type="compositionally biased region" description="Polar residues" evidence="7">
    <location>
        <begin position="105"/>
        <end position="117"/>
    </location>
</feature>
<keyword evidence="2 6" id="KW-0328">Glycosyltransferase</keyword>
<evidence type="ECO:0000313" key="10">
    <source>
        <dbReference type="Proteomes" id="UP000279859"/>
    </source>
</evidence>